<sequence>MEVQELRTLIKPPKRHKAGATVGNIGVHNFTGGTVLERLQEIEEAAKKKKEKGKERKKGTEKVTGSEAAKRGVIEGGTGGDVFISTTGESSGVMEVSELSEGSTAVRRIILHV</sequence>
<proteinExistence type="predicted"/>
<dbReference type="EMBL" id="SDIL01000001">
    <property type="protein sequence ID" value="RXK42515.1"/>
    <property type="molecule type" value="Genomic_DNA"/>
</dbReference>
<name>A0A4Q1BWG6_TREME</name>
<feature type="compositionally biased region" description="Basic and acidic residues" evidence="1">
    <location>
        <begin position="47"/>
        <end position="61"/>
    </location>
</feature>
<gene>
    <name evidence="2" type="ORF">M231_00069</name>
</gene>
<evidence type="ECO:0000313" key="3">
    <source>
        <dbReference type="Proteomes" id="UP000289152"/>
    </source>
</evidence>
<evidence type="ECO:0000256" key="1">
    <source>
        <dbReference type="SAM" id="MobiDB-lite"/>
    </source>
</evidence>
<evidence type="ECO:0000313" key="2">
    <source>
        <dbReference type="EMBL" id="RXK42515.1"/>
    </source>
</evidence>
<reference evidence="2 3" key="1">
    <citation type="submission" date="2016-06" db="EMBL/GenBank/DDBJ databases">
        <title>Evolution of pathogenesis and genome organization in the Tremellales.</title>
        <authorList>
            <person name="Cuomo C."/>
            <person name="Litvintseva A."/>
            <person name="Heitman J."/>
            <person name="Chen Y."/>
            <person name="Sun S."/>
            <person name="Springer D."/>
            <person name="Dromer F."/>
            <person name="Young S."/>
            <person name="Zeng Q."/>
            <person name="Chapman S."/>
            <person name="Gujja S."/>
            <person name="Saif S."/>
            <person name="Birren B."/>
        </authorList>
    </citation>
    <scope>NUCLEOTIDE SEQUENCE [LARGE SCALE GENOMIC DNA]</scope>
    <source>
        <strain evidence="2 3">ATCC 28783</strain>
    </source>
</reference>
<keyword evidence="3" id="KW-1185">Reference proteome</keyword>
<feature type="region of interest" description="Disordered" evidence="1">
    <location>
        <begin position="47"/>
        <end position="81"/>
    </location>
</feature>
<comment type="caution">
    <text evidence="2">The sequence shown here is derived from an EMBL/GenBank/DDBJ whole genome shotgun (WGS) entry which is preliminary data.</text>
</comment>
<dbReference type="InParanoid" id="A0A4Q1BWG6"/>
<accession>A0A4Q1BWG6</accession>
<dbReference type="AlphaFoldDB" id="A0A4Q1BWG6"/>
<organism evidence="2 3">
    <name type="scientific">Tremella mesenterica</name>
    <name type="common">Jelly fungus</name>
    <dbReference type="NCBI Taxonomy" id="5217"/>
    <lineage>
        <taxon>Eukaryota</taxon>
        <taxon>Fungi</taxon>
        <taxon>Dikarya</taxon>
        <taxon>Basidiomycota</taxon>
        <taxon>Agaricomycotina</taxon>
        <taxon>Tremellomycetes</taxon>
        <taxon>Tremellales</taxon>
        <taxon>Tremellaceae</taxon>
        <taxon>Tremella</taxon>
    </lineage>
</organism>
<protein>
    <submittedName>
        <fullName evidence="2">Uncharacterized protein</fullName>
    </submittedName>
</protein>
<dbReference type="Proteomes" id="UP000289152">
    <property type="component" value="Unassembled WGS sequence"/>
</dbReference>